<dbReference type="InterPro" id="IPR025886">
    <property type="entry name" value="PP2-like"/>
</dbReference>
<dbReference type="PANTHER" id="PTHR31960:SF2">
    <property type="entry name" value="F-BOX PROTEIN PP2-A15"/>
    <property type="match status" value="1"/>
</dbReference>
<evidence type="ECO:0000313" key="1">
    <source>
        <dbReference type="EMBL" id="KAL2623153.1"/>
    </source>
</evidence>
<comment type="caution">
    <text evidence="1">The sequence shown here is derived from an EMBL/GenBank/DDBJ whole genome shotgun (WGS) entry which is preliminary data.</text>
</comment>
<dbReference type="EMBL" id="JBHFFA010000006">
    <property type="protein sequence ID" value="KAL2623153.1"/>
    <property type="molecule type" value="Genomic_DNA"/>
</dbReference>
<dbReference type="Pfam" id="PF14299">
    <property type="entry name" value="PP2"/>
    <property type="match status" value="1"/>
</dbReference>
<organism evidence="1 2">
    <name type="scientific">Riccia fluitans</name>
    <dbReference type="NCBI Taxonomy" id="41844"/>
    <lineage>
        <taxon>Eukaryota</taxon>
        <taxon>Viridiplantae</taxon>
        <taxon>Streptophyta</taxon>
        <taxon>Embryophyta</taxon>
        <taxon>Marchantiophyta</taxon>
        <taxon>Marchantiopsida</taxon>
        <taxon>Marchantiidae</taxon>
        <taxon>Marchantiales</taxon>
        <taxon>Ricciaceae</taxon>
        <taxon>Riccia</taxon>
    </lineage>
</organism>
<dbReference type="AlphaFoldDB" id="A0ABD1Y8S6"/>
<gene>
    <name evidence="1" type="ORF">R1flu_003358</name>
</gene>
<reference evidence="1 2" key="1">
    <citation type="submission" date="2024-09" db="EMBL/GenBank/DDBJ databases">
        <title>Chromosome-scale assembly of Riccia fluitans.</title>
        <authorList>
            <person name="Paukszto L."/>
            <person name="Sawicki J."/>
            <person name="Karawczyk K."/>
            <person name="Piernik-Szablinska J."/>
            <person name="Szczecinska M."/>
            <person name="Mazdziarz M."/>
        </authorList>
    </citation>
    <scope>NUCLEOTIDE SEQUENCE [LARGE SCALE GENOMIC DNA]</scope>
    <source>
        <strain evidence="1">Rf_01</strain>
        <tissue evidence="1">Aerial parts of the thallus</tissue>
    </source>
</reference>
<sequence>MAELTTADASKQNIISMRIVENAYGGPMPFSSLKELYDRFRISNYHILLGDGQEGCGIEPGIGTFYRSFSARSLNIGGGSDECHWRWLPAAIVPGARFPEVAYLGESYMGLDLFGKITIRLPPGACSLRWVLKFETDLSRYYGRCGNAYPWFFPIVFLFTDGRAIQSSDFNVRQELGKTRIGNEYNNRLQWKEDGWMEYMAGVFTVEEQLGTSRETHLKFEMKEKYVQRKSGLFVDGVVIRQQHNVEDLSLSEDSEPEVTQFLVEYFRRRTI</sequence>
<evidence type="ECO:0000313" key="2">
    <source>
        <dbReference type="Proteomes" id="UP001605036"/>
    </source>
</evidence>
<proteinExistence type="predicted"/>
<dbReference type="Proteomes" id="UP001605036">
    <property type="component" value="Unassembled WGS sequence"/>
</dbReference>
<dbReference type="PANTHER" id="PTHR31960">
    <property type="entry name" value="F-BOX PROTEIN PP2-A15"/>
    <property type="match status" value="1"/>
</dbReference>
<protein>
    <submittedName>
        <fullName evidence="1">Uncharacterized protein</fullName>
    </submittedName>
</protein>
<name>A0ABD1Y8S6_9MARC</name>
<accession>A0ABD1Y8S6</accession>
<keyword evidence="2" id="KW-1185">Reference proteome</keyword>